<sequence length="62" mass="6991">MASKREGPKCHVCVQCGRSFVDLPTRGSREKCKNEELVKCDHCVLAVRSENDLKDHVKDPHA</sequence>
<proteinExistence type="predicted"/>
<dbReference type="InterPro" id="IPR036236">
    <property type="entry name" value="Znf_C2H2_sf"/>
</dbReference>
<accession>A0A9D4M9A4</accession>
<dbReference type="SUPFAM" id="SSF57667">
    <property type="entry name" value="beta-beta-alpha zinc fingers"/>
    <property type="match status" value="1"/>
</dbReference>
<dbReference type="PROSITE" id="PS00028">
    <property type="entry name" value="ZINC_FINGER_C2H2_1"/>
    <property type="match status" value="1"/>
</dbReference>
<comment type="caution">
    <text evidence="2">The sequence shown here is derived from an EMBL/GenBank/DDBJ whole genome shotgun (WGS) entry which is preliminary data.</text>
</comment>
<dbReference type="AlphaFoldDB" id="A0A9D4M9A4"/>
<reference evidence="2" key="2">
    <citation type="submission" date="2020-11" db="EMBL/GenBank/DDBJ databases">
        <authorList>
            <person name="McCartney M.A."/>
            <person name="Auch B."/>
            <person name="Kono T."/>
            <person name="Mallez S."/>
            <person name="Becker A."/>
            <person name="Gohl D.M."/>
            <person name="Silverstein K.A.T."/>
            <person name="Koren S."/>
            <person name="Bechman K.B."/>
            <person name="Herman A."/>
            <person name="Abrahante J.E."/>
            <person name="Garbe J."/>
        </authorList>
    </citation>
    <scope>NUCLEOTIDE SEQUENCE</scope>
    <source>
        <strain evidence="2">Duluth1</strain>
        <tissue evidence="2">Whole animal</tissue>
    </source>
</reference>
<organism evidence="2 3">
    <name type="scientific">Dreissena polymorpha</name>
    <name type="common">Zebra mussel</name>
    <name type="synonym">Mytilus polymorpha</name>
    <dbReference type="NCBI Taxonomy" id="45954"/>
    <lineage>
        <taxon>Eukaryota</taxon>
        <taxon>Metazoa</taxon>
        <taxon>Spiralia</taxon>
        <taxon>Lophotrochozoa</taxon>
        <taxon>Mollusca</taxon>
        <taxon>Bivalvia</taxon>
        <taxon>Autobranchia</taxon>
        <taxon>Heteroconchia</taxon>
        <taxon>Euheterodonta</taxon>
        <taxon>Imparidentia</taxon>
        <taxon>Neoheterodontei</taxon>
        <taxon>Myida</taxon>
        <taxon>Dreissenoidea</taxon>
        <taxon>Dreissenidae</taxon>
        <taxon>Dreissena</taxon>
    </lineage>
</organism>
<feature type="domain" description="C2H2-type" evidence="1">
    <location>
        <begin position="40"/>
        <end position="61"/>
    </location>
</feature>
<keyword evidence="3" id="KW-1185">Reference proteome</keyword>
<evidence type="ECO:0000313" key="2">
    <source>
        <dbReference type="EMBL" id="KAH3872016.1"/>
    </source>
</evidence>
<name>A0A9D4M9A4_DREPO</name>
<dbReference type="Proteomes" id="UP000828390">
    <property type="component" value="Unassembled WGS sequence"/>
</dbReference>
<reference evidence="2" key="1">
    <citation type="journal article" date="2019" name="bioRxiv">
        <title>The Genome of the Zebra Mussel, Dreissena polymorpha: A Resource for Invasive Species Research.</title>
        <authorList>
            <person name="McCartney M.A."/>
            <person name="Auch B."/>
            <person name="Kono T."/>
            <person name="Mallez S."/>
            <person name="Zhang Y."/>
            <person name="Obille A."/>
            <person name="Becker A."/>
            <person name="Abrahante J.E."/>
            <person name="Garbe J."/>
            <person name="Badalamenti J.P."/>
            <person name="Herman A."/>
            <person name="Mangelson H."/>
            <person name="Liachko I."/>
            <person name="Sullivan S."/>
            <person name="Sone E.D."/>
            <person name="Koren S."/>
            <person name="Silverstein K.A.T."/>
            <person name="Beckman K.B."/>
            <person name="Gohl D.M."/>
        </authorList>
    </citation>
    <scope>NUCLEOTIDE SEQUENCE</scope>
    <source>
        <strain evidence="2">Duluth1</strain>
        <tissue evidence="2">Whole animal</tissue>
    </source>
</reference>
<gene>
    <name evidence="2" type="ORF">DPMN_035229</name>
</gene>
<evidence type="ECO:0000313" key="3">
    <source>
        <dbReference type="Proteomes" id="UP000828390"/>
    </source>
</evidence>
<dbReference type="InterPro" id="IPR013087">
    <property type="entry name" value="Znf_C2H2_type"/>
</dbReference>
<dbReference type="EMBL" id="JAIWYP010000002">
    <property type="protein sequence ID" value="KAH3872016.1"/>
    <property type="molecule type" value="Genomic_DNA"/>
</dbReference>
<evidence type="ECO:0000259" key="1">
    <source>
        <dbReference type="PROSITE" id="PS00028"/>
    </source>
</evidence>
<protein>
    <recommendedName>
        <fullName evidence="1">C2H2-type domain-containing protein</fullName>
    </recommendedName>
</protein>